<reference evidence="6 7" key="1">
    <citation type="journal article" date="2018" name="Nat. Ecol. Evol.">
        <title>Shark genomes provide insights into elasmobranch evolution and the origin of vertebrates.</title>
        <authorList>
            <person name="Hara Y"/>
            <person name="Yamaguchi K"/>
            <person name="Onimaru K"/>
            <person name="Kadota M"/>
            <person name="Koyanagi M"/>
            <person name="Keeley SD"/>
            <person name="Tatsumi K"/>
            <person name="Tanaka K"/>
            <person name="Motone F"/>
            <person name="Kageyama Y"/>
            <person name="Nozu R"/>
            <person name="Adachi N"/>
            <person name="Nishimura O"/>
            <person name="Nakagawa R"/>
            <person name="Tanegashima C"/>
            <person name="Kiyatake I"/>
            <person name="Matsumoto R"/>
            <person name="Murakumo K"/>
            <person name="Nishida K"/>
            <person name="Terakita A"/>
            <person name="Kuratani S"/>
            <person name="Sato K"/>
            <person name="Hyodo S Kuraku.S."/>
        </authorList>
    </citation>
    <scope>NUCLEOTIDE SEQUENCE [LARGE SCALE GENOMIC DNA]</scope>
</reference>
<keyword evidence="3" id="KW-0285">Flavoprotein</keyword>
<evidence type="ECO:0000256" key="1">
    <source>
        <dbReference type="ARBA" id="ARBA00001974"/>
    </source>
</evidence>
<evidence type="ECO:0000256" key="2">
    <source>
        <dbReference type="ARBA" id="ARBA00005995"/>
    </source>
</evidence>
<evidence type="ECO:0000313" key="6">
    <source>
        <dbReference type="EMBL" id="GCC41026.1"/>
    </source>
</evidence>
<evidence type="ECO:0008006" key="8">
    <source>
        <dbReference type="Google" id="ProtNLM"/>
    </source>
</evidence>
<evidence type="ECO:0000256" key="5">
    <source>
        <dbReference type="ARBA" id="ARBA00023002"/>
    </source>
</evidence>
<comment type="similarity">
    <text evidence="2">Belongs to the flavin monoamine oxidase family.</text>
</comment>
<protein>
    <recommendedName>
        <fullName evidence="8">Amine oxidase domain-containing protein</fullName>
    </recommendedName>
</protein>
<comment type="cofactor">
    <cofactor evidence="1">
        <name>FAD</name>
        <dbReference type="ChEBI" id="CHEBI:57692"/>
    </cofactor>
</comment>
<evidence type="ECO:0000313" key="7">
    <source>
        <dbReference type="Proteomes" id="UP000287033"/>
    </source>
</evidence>
<dbReference type="GO" id="GO:0046592">
    <property type="term" value="F:polyamine oxidase activity"/>
    <property type="evidence" value="ECO:0007669"/>
    <property type="project" value="TreeGrafter"/>
</dbReference>
<dbReference type="Gene3D" id="3.50.50.60">
    <property type="entry name" value="FAD/NAD(P)-binding domain"/>
    <property type="match status" value="1"/>
</dbReference>
<dbReference type="EMBL" id="BEZZ01058856">
    <property type="protein sequence ID" value="GCC41026.1"/>
    <property type="molecule type" value="Genomic_DNA"/>
</dbReference>
<dbReference type="PANTHER" id="PTHR10742">
    <property type="entry name" value="FLAVIN MONOAMINE OXIDASE"/>
    <property type="match status" value="1"/>
</dbReference>
<name>A0A401TEH9_CHIPU</name>
<dbReference type="SUPFAM" id="SSF51905">
    <property type="entry name" value="FAD/NAD(P)-binding domain"/>
    <property type="match status" value="1"/>
</dbReference>
<evidence type="ECO:0000256" key="3">
    <source>
        <dbReference type="ARBA" id="ARBA00022630"/>
    </source>
</evidence>
<dbReference type="InterPro" id="IPR050281">
    <property type="entry name" value="Flavin_monoamine_oxidase"/>
</dbReference>
<organism evidence="6 7">
    <name type="scientific">Chiloscyllium punctatum</name>
    <name type="common">Brownbanded bambooshark</name>
    <name type="synonym">Hemiscyllium punctatum</name>
    <dbReference type="NCBI Taxonomy" id="137246"/>
    <lineage>
        <taxon>Eukaryota</taxon>
        <taxon>Metazoa</taxon>
        <taxon>Chordata</taxon>
        <taxon>Craniata</taxon>
        <taxon>Vertebrata</taxon>
        <taxon>Chondrichthyes</taxon>
        <taxon>Elasmobranchii</taxon>
        <taxon>Galeomorphii</taxon>
        <taxon>Galeoidea</taxon>
        <taxon>Orectolobiformes</taxon>
        <taxon>Hemiscylliidae</taxon>
        <taxon>Chiloscyllium</taxon>
    </lineage>
</organism>
<dbReference type="Proteomes" id="UP000287033">
    <property type="component" value="Unassembled WGS sequence"/>
</dbReference>
<comment type="caution">
    <text evidence="6">The sequence shown here is derived from an EMBL/GenBank/DDBJ whole genome shotgun (WGS) entry which is preliminary data.</text>
</comment>
<dbReference type="STRING" id="137246.A0A401TEH9"/>
<keyword evidence="4" id="KW-0274">FAD</keyword>
<evidence type="ECO:0000256" key="4">
    <source>
        <dbReference type="ARBA" id="ARBA00022827"/>
    </source>
</evidence>
<gene>
    <name evidence="6" type="ORF">chiPu_0025451</name>
</gene>
<proteinExistence type="inferred from homology"/>
<dbReference type="AlphaFoldDB" id="A0A401TEH9"/>
<dbReference type="Pfam" id="PF13450">
    <property type="entry name" value="NAD_binding_8"/>
    <property type="match status" value="1"/>
</dbReference>
<accession>A0A401TEH9</accession>
<keyword evidence="5" id="KW-0560">Oxidoreductase</keyword>
<sequence length="89" mass="9799">MARLMSRQEHGRPSIVVVGCGVAGLGAAQRLLRSGFSKLRLLEAKERCGGRVCSRRFGESPRPVRTPGHKHSCRQEPLKIKSSLLECNC</sequence>
<dbReference type="PANTHER" id="PTHR10742:SF405">
    <property type="entry name" value="PEROXISOMAL N(1)-ACETYL-SPERMINE_SPERMIDINE OXIDASE"/>
    <property type="match status" value="1"/>
</dbReference>
<dbReference type="GO" id="GO:0046203">
    <property type="term" value="P:spermidine catabolic process"/>
    <property type="evidence" value="ECO:0007669"/>
    <property type="project" value="TreeGrafter"/>
</dbReference>
<keyword evidence="7" id="KW-1185">Reference proteome</keyword>
<dbReference type="InterPro" id="IPR036188">
    <property type="entry name" value="FAD/NAD-bd_sf"/>
</dbReference>